<reference evidence="10 11" key="1">
    <citation type="journal article" date="2021" name="DNA Res.">
        <title>Genome analysis of Candida subhashii reveals its hybrid nature and dual mitochondrial genome conformations.</title>
        <authorList>
            <person name="Mixao V."/>
            <person name="Hegedusova E."/>
            <person name="Saus E."/>
            <person name="Pryszcz L.P."/>
            <person name="Cillingova A."/>
            <person name="Nosek J."/>
            <person name="Gabaldon T."/>
        </authorList>
    </citation>
    <scope>NUCLEOTIDE SEQUENCE [LARGE SCALE GENOMIC DNA]</scope>
    <source>
        <strain evidence="10 11">CBS 10753</strain>
    </source>
</reference>
<dbReference type="GO" id="GO:0016705">
    <property type="term" value="F:oxidoreductase activity, acting on paired donors, with incorporation or reduction of molecular oxygen"/>
    <property type="evidence" value="ECO:0007669"/>
    <property type="project" value="InterPro"/>
</dbReference>
<dbReference type="GO" id="GO:0004497">
    <property type="term" value="F:monooxygenase activity"/>
    <property type="evidence" value="ECO:0007669"/>
    <property type="project" value="UniProtKB-KW"/>
</dbReference>
<keyword evidence="3 8" id="KW-0349">Heme</keyword>
<evidence type="ECO:0000256" key="2">
    <source>
        <dbReference type="ARBA" id="ARBA00010617"/>
    </source>
</evidence>
<evidence type="ECO:0000256" key="6">
    <source>
        <dbReference type="ARBA" id="ARBA00023004"/>
    </source>
</evidence>
<dbReference type="InterPro" id="IPR017972">
    <property type="entry name" value="Cyt_P450_CS"/>
</dbReference>
<dbReference type="InterPro" id="IPR001128">
    <property type="entry name" value="Cyt_P450"/>
</dbReference>
<evidence type="ECO:0000256" key="3">
    <source>
        <dbReference type="ARBA" id="ARBA00022617"/>
    </source>
</evidence>
<gene>
    <name evidence="10" type="ORF">J8A68_004391</name>
</gene>
<dbReference type="PROSITE" id="PS00086">
    <property type="entry name" value="CYTOCHROME_P450"/>
    <property type="match status" value="1"/>
</dbReference>
<evidence type="ECO:0000256" key="7">
    <source>
        <dbReference type="ARBA" id="ARBA00023033"/>
    </source>
</evidence>
<dbReference type="PANTHER" id="PTHR24287">
    <property type="entry name" value="P450, PUTATIVE (EUROFUNG)-RELATED"/>
    <property type="match status" value="1"/>
</dbReference>
<comment type="similarity">
    <text evidence="2 8">Belongs to the cytochrome P450 family.</text>
</comment>
<keyword evidence="9" id="KW-1133">Transmembrane helix</keyword>
<evidence type="ECO:0000256" key="8">
    <source>
        <dbReference type="RuleBase" id="RU000461"/>
    </source>
</evidence>
<dbReference type="PANTHER" id="PTHR24287:SF1">
    <property type="entry name" value="P450, PUTATIVE (EUROFUNG)-RELATED"/>
    <property type="match status" value="1"/>
</dbReference>
<proteinExistence type="inferred from homology"/>
<keyword evidence="7 8" id="KW-0503">Monooxygenase</keyword>
<organism evidence="10 11">
    <name type="scientific">[Candida] subhashii</name>
    <dbReference type="NCBI Taxonomy" id="561895"/>
    <lineage>
        <taxon>Eukaryota</taxon>
        <taxon>Fungi</taxon>
        <taxon>Dikarya</taxon>
        <taxon>Ascomycota</taxon>
        <taxon>Saccharomycotina</taxon>
        <taxon>Pichiomycetes</taxon>
        <taxon>Debaryomycetaceae</taxon>
        <taxon>Spathaspora</taxon>
    </lineage>
</organism>
<dbReference type="EMBL" id="JAGSYN010000184">
    <property type="protein sequence ID" value="KAG7662129.1"/>
    <property type="molecule type" value="Genomic_DNA"/>
</dbReference>
<evidence type="ECO:0000313" key="11">
    <source>
        <dbReference type="Proteomes" id="UP000694255"/>
    </source>
</evidence>
<evidence type="ECO:0000313" key="10">
    <source>
        <dbReference type="EMBL" id="KAG7662129.1"/>
    </source>
</evidence>
<evidence type="ECO:0000256" key="4">
    <source>
        <dbReference type="ARBA" id="ARBA00022723"/>
    </source>
</evidence>
<dbReference type="GO" id="GO:0020037">
    <property type="term" value="F:heme binding"/>
    <property type="evidence" value="ECO:0007669"/>
    <property type="project" value="InterPro"/>
</dbReference>
<keyword evidence="6 8" id="KW-0408">Iron</keyword>
<dbReference type="GeneID" id="73471191"/>
<dbReference type="OrthoDB" id="1470350at2759"/>
<evidence type="ECO:0000256" key="5">
    <source>
        <dbReference type="ARBA" id="ARBA00023002"/>
    </source>
</evidence>
<evidence type="ECO:0000256" key="1">
    <source>
        <dbReference type="ARBA" id="ARBA00001971"/>
    </source>
</evidence>
<dbReference type="GO" id="GO:0005506">
    <property type="term" value="F:iron ion binding"/>
    <property type="evidence" value="ECO:0007669"/>
    <property type="project" value="InterPro"/>
</dbReference>
<feature type="transmembrane region" description="Helical" evidence="9">
    <location>
        <begin position="12"/>
        <end position="31"/>
    </location>
</feature>
<keyword evidence="5 8" id="KW-0560">Oxidoreductase</keyword>
<keyword evidence="9" id="KW-0472">Membrane</keyword>
<dbReference type="RefSeq" id="XP_049262362.1">
    <property type="nucleotide sequence ID" value="XM_049408344.1"/>
</dbReference>
<dbReference type="Proteomes" id="UP000694255">
    <property type="component" value="Unassembled WGS sequence"/>
</dbReference>
<comment type="caution">
    <text evidence="10">The sequence shown here is derived from an EMBL/GenBank/DDBJ whole genome shotgun (WGS) entry which is preliminary data.</text>
</comment>
<sequence>MIDKEVILKYLLKWYTLLGFIVLYVFFQTVVRDAILSKKLGCKNPPYLWKVKILGLITLNELLTAKRQGNLTEYLGGLFARYPTDTFYVRYGHVLKMVVTLDPENMKAVLATQFNDFSLGRRHVHFEPLLGDGVFTLDGEAWKFTRGMLRPQFAREQVGHVQLLEPHVQVLAKHIELYNGKTFDIQKLFFQFTVDTSTQFLFGESVHSLYDDHLGLPTPNNIPERDGFAEAFGVSQTYLATRAYSQILHHLFNTPEFRRCNRKVQALAKYYVTLALSYSPEELEKKSRDNYTFLYELVKQTRNPKMLQDQLLNIMVAGRDTTAGLLSFTLFELARNPLVWQKLKDEIYAKFGYGDEARLDEITFESLKKCEYLKIVLQEALRMYPSVPINFRMATKDTTLPRGGGKDGTWPIFIPKGSSVAYSVYLTHRLKKYYGEDAEMFRPERWYDLKKLGWAYLPFNGGPRICLGQQFALTEASYVITRLVQMFPNISTMDPNYPPKKLIHLTMSLQDGANIKLWT</sequence>
<dbReference type="CDD" id="cd11063">
    <property type="entry name" value="CYP52"/>
    <property type="match status" value="1"/>
</dbReference>
<protein>
    <submittedName>
        <fullName evidence="10">Uncharacterized protein</fullName>
    </submittedName>
</protein>
<keyword evidence="11" id="KW-1185">Reference proteome</keyword>
<dbReference type="Pfam" id="PF00067">
    <property type="entry name" value="p450"/>
    <property type="match status" value="1"/>
</dbReference>
<keyword evidence="9" id="KW-0812">Transmembrane</keyword>
<comment type="cofactor">
    <cofactor evidence="1">
        <name>heme</name>
        <dbReference type="ChEBI" id="CHEBI:30413"/>
    </cofactor>
</comment>
<dbReference type="AlphaFoldDB" id="A0A8J5Q6B1"/>
<accession>A0A8J5Q6B1</accession>
<dbReference type="InterPro" id="IPR047146">
    <property type="entry name" value="Cyt_P450_E_CYP52_fungi"/>
</dbReference>
<evidence type="ECO:0000256" key="9">
    <source>
        <dbReference type="SAM" id="Phobius"/>
    </source>
</evidence>
<keyword evidence="4 8" id="KW-0479">Metal-binding</keyword>
<name>A0A8J5Q6B1_9ASCO</name>